<dbReference type="Proteomes" id="UP001220217">
    <property type="component" value="Chromosome"/>
</dbReference>
<sequence length="52" mass="5842">MDKWGQAAELKNILEMVLLPLSFLESSSVNRTLKQSRWSTPSALLATHDAKQ</sequence>
<reference evidence="1 2" key="1">
    <citation type="submission" date="2023-02" db="EMBL/GenBank/DDBJ databases">
        <title>Complete genome sequence of Priestia aryabhattai G5MAi6, a methanol-tolerant strain isolated from tap water in Hong Kong.</title>
        <authorList>
            <person name="Leung K.M."/>
            <person name="Lai G.K.K."/>
            <person name="Griffin S.D.J."/>
        </authorList>
    </citation>
    <scope>NUCLEOTIDE SEQUENCE [LARGE SCALE GENOMIC DNA]</scope>
    <source>
        <strain evidence="1 2">G5MAi6</strain>
    </source>
</reference>
<evidence type="ECO:0000313" key="1">
    <source>
        <dbReference type="EMBL" id="WEA44679.1"/>
    </source>
</evidence>
<protein>
    <submittedName>
        <fullName evidence="1">Uncharacterized protein</fullName>
    </submittedName>
</protein>
<evidence type="ECO:0000313" key="2">
    <source>
        <dbReference type="Proteomes" id="UP001220217"/>
    </source>
</evidence>
<proteinExistence type="predicted"/>
<dbReference type="RefSeq" id="WP_221815539.1">
    <property type="nucleotide sequence ID" value="NZ_CP118718.1"/>
</dbReference>
<dbReference type="AlphaFoldDB" id="A0ABD7WWF6"/>
<organism evidence="1 2">
    <name type="scientific">Priestia aryabhattai</name>
    <name type="common">Bacillus aryabhattai</name>
    <dbReference type="NCBI Taxonomy" id="412384"/>
    <lineage>
        <taxon>Bacteria</taxon>
        <taxon>Bacillati</taxon>
        <taxon>Bacillota</taxon>
        <taxon>Bacilli</taxon>
        <taxon>Bacillales</taxon>
        <taxon>Bacillaceae</taxon>
        <taxon>Priestia</taxon>
    </lineage>
</organism>
<accession>A0ABD7WWF6</accession>
<gene>
    <name evidence="1" type="ORF">PWO00_01355</name>
</gene>
<dbReference type="EMBL" id="CP118718">
    <property type="protein sequence ID" value="WEA44679.1"/>
    <property type="molecule type" value="Genomic_DNA"/>
</dbReference>
<name>A0ABD7WWF6_PRIAR</name>